<organism evidence="1">
    <name type="scientific">Cacopsylla melanoneura</name>
    <dbReference type="NCBI Taxonomy" id="428564"/>
    <lineage>
        <taxon>Eukaryota</taxon>
        <taxon>Metazoa</taxon>
        <taxon>Ecdysozoa</taxon>
        <taxon>Arthropoda</taxon>
        <taxon>Hexapoda</taxon>
        <taxon>Insecta</taxon>
        <taxon>Pterygota</taxon>
        <taxon>Neoptera</taxon>
        <taxon>Paraneoptera</taxon>
        <taxon>Hemiptera</taxon>
        <taxon>Sternorrhyncha</taxon>
        <taxon>Psylloidea</taxon>
        <taxon>Psyllidae</taxon>
        <taxon>Psyllinae</taxon>
        <taxon>Cacopsylla</taxon>
    </lineage>
</organism>
<name>A0A8D8X6E9_9HEMI</name>
<protein>
    <submittedName>
        <fullName evidence="1">Uncharacterized protein</fullName>
    </submittedName>
</protein>
<reference evidence="1" key="1">
    <citation type="submission" date="2021-05" db="EMBL/GenBank/DDBJ databases">
        <authorList>
            <person name="Alioto T."/>
            <person name="Alioto T."/>
            <person name="Gomez Garrido J."/>
        </authorList>
    </citation>
    <scope>NUCLEOTIDE SEQUENCE</scope>
</reference>
<dbReference type="AlphaFoldDB" id="A0A8D8X6E9"/>
<sequence>MTLPSSPTFMPSISLYPSPHASPLPLYVYSMPLLSLSKSTPCLLSPSLSLLHLLHLHHRLHIPLHILLLHFSLLPTLHSQLQRVHLILQHHLLIRLHLHIPILQYLLLHLHRHLVVLHFHHQLCLILCFFC</sequence>
<accession>A0A8D8X6E9</accession>
<evidence type="ECO:0000313" key="1">
    <source>
        <dbReference type="EMBL" id="CAG6684078.1"/>
    </source>
</evidence>
<proteinExistence type="predicted"/>
<dbReference type="EMBL" id="HBUF01265751">
    <property type="protein sequence ID" value="CAG6684078.1"/>
    <property type="molecule type" value="Transcribed_RNA"/>
</dbReference>